<sequence>MASPEHEFVSKFLTLATLNQPVLPADYKKPLQQVNSLGVALPALKYKYHSKKTNRHNNDKGLKLVLKNIKPPKFTLEHVFSCNDTVRQVKELLISEGKAQQSSQLKLLLKGKVLHDSGILSELLENEATITVMISKLEAVQPQEEPTTTRKILQVPWKAIENTLAQEWDDPQQAALALERLQRGWNLTK</sequence>
<dbReference type="Pfam" id="PF18514">
    <property type="entry name" value="MDY2_C"/>
    <property type="match status" value="1"/>
</dbReference>
<evidence type="ECO:0000313" key="3">
    <source>
        <dbReference type="Proteomes" id="UP000301737"/>
    </source>
</evidence>
<dbReference type="Pfam" id="PF16843">
    <property type="entry name" value="Get5_bdg"/>
    <property type="match status" value="1"/>
</dbReference>
<dbReference type="Proteomes" id="UP000301737">
    <property type="component" value="Unassembled WGS sequence"/>
</dbReference>
<proteinExistence type="predicted"/>
<reference evidence="2 3" key="1">
    <citation type="submission" date="2019-01" db="EMBL/GenBank/DDBJ databases">
        <title>Draft Genome Sequencing of Zygosaccharomyces mellis Ca-7.</title>
        <authorList>
            <person name="Shiwa Y."/>
            <person name="Kanesaki Y."/>
            <person name="Ishige T."/>
            <person name="Mura K."/>
            <person name="Hori T."/>
            <person name="Tamura T."/>
        </authorList>
    </citation>
    <scope>NUCLEOTIDE SEQUENCE [LARGE SCALE GENOMIC DNA]</scope>
    <source>
        <strain evidence="2 3">Ca-7</strain>
    </source>
</reference>
<dbReference type="PROSITE" id="PS50053">
    <property type="entry name" value="UBIQUITIN_2"/>
    <property type="match status" value="1"/>
</dbReference>
<dbReference type="Gene3D" id="3.10.20.90">
    <property type="entry name" value="Phosphatidylinositol 3-kinase Catalytic Subunit, Chain A, domain 1"/>
    <property type="match status" value="1"/>
</dbReference>
<dbReference type="EMBL" id="BIMX01000014">
    <property type="protein sequence ID" value="GCE99948.1"/>
    <property type="molecule type" value="Genomic_DNA"/>
</dbReference>
<dbReference type="InterPro" id="IPR031765">
    <property type="entry name" value="Mdy2_get4-bd"/>
</dbReference>
<dbReference type="SUPFAM" id="SSF54236">
    <property type="entry name" value="Ubiquitin-like"/>
    <property type="match status" value="1"/>
</dbReference>
<dbReference type="AlphaFoldDB" id="A0A4C2ED72"/>
<gene>
    <name evidence="2" type="ORF">ZYGM_001954</name>
</gene>
<dbReference type="InterPro" id="IPR029071">
    <property type="entry name" value="Ubiquitin-like_domsf"/>
</dbReference>
<name>A0A4C2ED72_9SACH</name>
<keyword evidence="3" id="KW-1185">Reference proteome</keyword>
<evidence type="ECO:0000313" key="2">
    <source>
        <dbReference type="EMBL" id="GCE99948.1"/>
    </source>
</evidence>
<accession>A0A4C2ED72</accession>
<dbReference type="Pfam" id="PF00240">
    <property type="entry name" value="ubiquitin"/>
    <property type="match status" value="1"/>
</dbReference>
<dbReference type="InterPro" id="IPR040474">
    <property type="entry name" value="MDY2_C"/>
</dbReference>
<dbReference type="Gene3D" id="1.20.5.510">
    <property type="entry name" value="Single helix bin"/>
    <property type="match status" value="1"/>
</dbReference>
<dbReference type="Gene3D" id="1.10.286.70">
    <property type="entry name" value="Get5 dimerization domain"/>
    <property type="match status" value="1"/>
</dbReference>
<comment type="caution">
    <text evidence="2">The sequence shown here is derived from an EMBL/GenBank/DDBJ whole genome shotgun (WGS) entry which is preliminary data.</text>
</comment>
<organism evidence="2 3">
    <name type="scientific">Zygosaccharomyces mellis</name>
    <dbReference type="NCBI Taxonomy" id="42258"/>
    <lineage>
        <taxon>Eukaryota</taxon>
        <taxon>Fungi</taxon>
        <taxon>Dikarya</taxon>
        <taxon>Ascomycota</taxon>
        <taxon>Saccharomycotina</taxon>
        <taxon>Saccharomycetes</taxon>
        <taxon>Saccharomycetales</taxon>
        <taxon>Saccharomycetaceae</taxon>
        <taxon>Zygosaccharomyces</taxon>
    </lineage>
</organism>
<protein>
    <recommendedName>
        <fullName evidence="1">Ubiquitin-like domain-containing protein</fullName>
    </recommendedName>
</protein>
<evidence type="ECO:0000259" key="1">
    <source>
        <dbReference type="PROSITE" id="PS50053"/>
    </source>
</evidence>
<dbReference type="OrthoDB" id="4067208at2759"/>
<dbReference type="InterPro" id="IPR000626">
    <property type="entry name" value="Ubiquitin-like_dom"/>
</dbReference>
<feature type="domain" description="Ubiquitin-like" evidence="1">
    <location>
        <begin position="62"/>
        <end position="123"/>
    </location>
</feature>